<dbReference type="InterPro" id="IPR032675">
    <property type="entry name" value="LRR_dom_sf"/>
</dbReference>
<dbReference type="Proteomes" id="UP000738359">
    <property type="component" value="Unassembled WGS sequence"/>
</dbReference>
<feature type="domain" description="F-box" evidence="1">
    <location>
        <begin position="16"/>
        <end position="48"/>
    </location>
</feature>
<organism evidence="2 3">
    <name type="scientific">Mortierella alpina</name>
    <name type="common">Oleaginous fungus</name>
    <name type="synonym">Mortierella renispora</name>
    <dbReference type="NCBI Taxonomy" id="64518"/>
    <lineage>
        <taxon>Eukaryota</taxon>
        <taxon>Fungi</taxon>
        <taxon>Fungi incertae sedis</taxon>
        <taxon>Mucoromycota</taxon>
        <taxon>Mortierellomycotina</taxon>
        <taxon>Mortierellomycetes</taxon>
        <taxon>Mortierellales</taxon>
        <taxon>Mortierellaceae</taxon>
        <taxon>Mortierella</taxon>
    </lineage>
</organism>
<dbReference type="SUPFAM" id="SSF52047">
    <property type="entry name" value="RNI-like"/>
    <property type="match status" value="1"/>
</dbReference>
<reference evidence="2" key="1">
    <citation type="journal article" date="2020" name="Fungal Divers.">
        <title>Resolving the Mortierellaceae phylogeny through synthesis of multi-gene phylogenetics and phylogenomics.</title>
        <authorList>
            <person name="Vandepol N."/>
            <person name="Liber J."/>
            <person name="Desiro A."/>
            <person name="Na H."/>
            <person name="Kennedy M."/>
            <person name="Barry K."/>
            <person name="Grigoriev I.V."/>
            <person name="Miller A.N."/>
            <person name="O'Donnell K."/>
            <person name="Stajich J.E."/>
            <person name="Bonito G."/>
        </authorList>
    </citation>
    <scope>NUCLEOTIDE SEQUENCE</scope>
    <source>
        <strain evidence="2">CK1249</strain>
    </source>
</reference>
<comment type="caution">
    <text evidence="2">The sequence shown here is derived from an EMBL/GenBank/DDBJ whole genome shotgun (WGS) entry which is preliminary data.</text>
</comment>
<dbReference type="PANTHER" id="PTHR38926:SF5">
    <property type="entry name" value="F-BOX AND LEUCINE-RICH REPEAT PROTEIN 6"/>
    <property type="match status" value="1"/>
</dbReference>
<dbReference type="Gene3D" id="3.80.10.10">
    <property type="entry name" value="Ribonuclease Inhibitor"/>
    <property type="match status" value="1"/>
</dbReference>
<dbReference type="AlphaFoldDB" id="A0A9P6JB62"/>
<dbReference type="InterPro" id="IPR001810">
    <property type="entry name" value="F-box_dom"/>
</dbReference>
<gene>
    <name evidence="2" type="ORF">BGZ70_006502</name>
</gene>
<dbReference type="Pfam" id="PF12937">
    <property type="entry name" value="F-box-like"/>
    <property type="match status" value="1"/>
</dbReference>
<protein>
    <recommendedName>
        <fullName evidence="1">F-box domain-containing protein</fullName>
    </recommendedName>
</protein>
<evidence type="ECO:0000313" key="2">
    <source>
        <dbReference type="EMBL" id="KAF9964405.1"/>
    </source>
</evidence>
<proteinExistence type="predicted"/>
<evidence type="ECO:0000313" key="3">
    <source>
        <dbReference type="Proteomes" id="UP000738359"/>
    </source>
</evidence>
<keyword evidence="3" id="KW-1185">Reference proteome</keyword>
<dbReference type="InterPro" id="IPR036047">
    <property type="entry name" value="F-box-like_dom_sf"/>
</dbReference>
<dbReference type="PANTHER" id="PTHR38926">
    <property type="entry name" value="F-BOX DOMAIN CONTAINING PROTEIN, EXPRESSED"/>
    <property type="match status" value="1"/>
</dbReference>
<dbReference type="OrthoDB" id="2397536at2759"/>
<sequence length="473" mass="53338">MESPISILDIPLIQDQIALNLATQDLVACALVCRAWSEAFNPILWNFIRIGSTIQQRRFIRVQESARYRSHARTLTTAYPLSSSLSPSCAVLPNLTRLKCRLNASCQQNEGIVETMFLFIQAHESLITVQLSSLTVDHTFPGIFERCVKDHPSLTSLDLSIRGFISVEDLSKVLNDCTRLERLRLRVATYLYYEDAWDIIPEKLMGDQRNCRLTDFAIDQEHRCVFDPVILQFLERCPLLRTLSLPLSKGESTLISLGPLISAHCPQLQHLQLGRATQTGLAAVLQACSAGLLALTMPVACLNAVPAILAHRRTLMKLDLLTGMGLQSASELFSITNSCPQLKDLALKVKFFDSSRDALGANEETLARLLSQDWVCTNLENLTLELQDCATERPRLPYIEYMYQQLGRLTRLKSLWMNFGKERGLLELSQGFRDHLQSLAGLKDLDRLRIDAVEQASVDELIWITTQWPNIKL</sequence>
<accession>A0A9P6JB62</accession>
<dbReference type="SUPFAM" id="SSF81383">
    <property type="entry name" value="F-box domain"/>
    <property type="match status" value="1"/>
</dbReference>
<dbReference type="EMBL" id="JAAAHY010000368">
    <property type="protein sequence ID" value="KAF9964405.1"/>
    <property type="molecule type" value="Genomic_DNA"/>
</dbReference>
<name>A0A9P6JB62_MORAP</name>
<evidence type="ECO:0000259" key="1">
    <source>
        <dbReference type="Pfam" id="PF12937"/>
    </source>
</evidence>